<reference evidence="5 6" key="1">
    <citation type="submission" date="2020-04" db="EMBL/GenBank/DDBJ databases">
        <title>Chitinophaga sp. G-6-1-13 sp. nov., isolated from soil.</title>
        <authorList>
            <person name="Dahal R.H."/>
            <person name="Chaudhary D.K."/>
        </authorList>
    </citation>
    <scope>NUCLEOTIDE SEQUENCE [LARGE SCALE GENOMIC DNA]</scope>
    <source>
        <strain evidence="5 6">G-6-1-13</strain>
    </source>
</reference>
<dbReference type="Pfam" id="PF12833">
    <property type="entry name" value="HTH_18"/>
    <property type="match status" value="1"/>
</dbReference>
<dbReference type="PROSITE" id="PS01124">
    <property type="entry name" value="HTH_ARAC_FAMILY_2"/>
    <property type="match status" value="1"/>
</dbReference>
<dbReference type="EMBL" id="JABBGC010000001">
    <property type="protein sequence ID" value="NML38778.1"/>
    <property type="molecule type" value="Genomic_DNA"/>
</dbReference>
<keyword evidence="6" id="KW-1185">Reference proteome</keyword>
<dbReference type="AlphaFoldDB" id="A0A848GSJ1"/>
<dbReference type="SUPFAM" id="SSF46689">
    <property type="entry name" value="Homeodomain-like"/>
    <property type="match status" value="2"/>
</dbReference>
<dbReference type="InterPro" id="IPR018060">
    <property type="entry name" value="HTH_AraC"/>
</dbReference>
<dbReference type="PROSITE" id="PS00041">
    <property type="entry name" value="HTH_ARAC_FAMILY_1"/>
    <property type="match status" value="1"/>
</dbReference>
<evidence type="ECO:0000313" key="6">
    <source>
        <dbReference type="Proteomes" id="UP000583266"/>
    </source>
</evidence>
<dbReference type="Proteomes" id="UP000583266">
    <property type="component" value="Unassembled WGS sequence"/>
</dbReference>
<dbReference type="GO" id="GO:0003700">
    <property type="term" value="F:DNA-binding transcription factor activity"/>
    <property type="evidence" value="ECO:0007669"/>
    <property type="project" value="InterPro"/>
</dbReference>
<name>A0A848GSJ1_9BACT</name>
<evidence type="ECO:0000313" key="5">
    <source>
        <dbReference type="EMBL" id="NML38778.1"/>
    </source>
</evidence>
<feature type="domain" description="HTH araC/xylS-type" evidence="4">
    <location>
        <begin position="185"/>
        <end position="283"/>
    </location>
</feature>
<dbReference type="PANTHER" id="PTHR43280:SF27">
    <property type="entry name" value="TRANSCRIPTIONAL REGULATOR MTLR"/>
    <property type="match status" value="1"/>
</dbReference>
<evidence type="ECO:0000256" key="1">
    <source>
        <dbReference type="ARBA" id="ARBA00023015"/>
    </source>
</evidence>
<evidence type="ECO:0000256" key="3">
    <source>
        <dbReference type="ARBA" id="ARBA00023163"/>
    </source>
</evidence>
<dbReference type="InterPro" id="IPR009057">
    <property type="entry name" value="Homeodomain-like_sf"/>
</dbReference>
<keyword evidence="1" id="KW-0805">Transcription regulation</keyword>
<dbReference type="Gene3D" id="1.10.10.60">
    <property type="entry name" value="Homeodomain-like"/>
    <property type="match status" value="2"/>
</dbReference>
<sequence>MKHLYENFISPADQSFVIRTEVLEMKKYNTFKYHANFKIILQENCCGKRFIGDHISNFEGPELVLLGSYLPHCWQYHQVQDLTQLPKAYIVQFFPDFLGRELLEKPESKELNDLFDKAARGIIFSGSTVVQARLILQQMLHETGLGRVVCMIHLLHTLTRSKNSQVLSSPYFNPVKTSKDVQKIKRVFDYIYKNFKNDITLQEVAAIIPLSASGFCRFFKQQTNKTFVDVVKEIRISHATRLLIGGTHNVSEACYSSGYNNISNFNKHFKEVKGLSPSNFIKQYRVQAVGNSA</sequence>
<evidence type="ECO:0000259" key="4">
    <source>
        <dbReference type="PROSITE" id="PS01124"/>
    </source>
</evidence>
<keyword evidence="2" id="KW-0238">DNA-binding</keyword>
<organism evidence="5 6">
    <name type="scientific">Chitinophaga fulva</name>
    <dbReference type="NCBI Taxonomy" id="2728842"/>
    <lineage>
        <taxon>Bacteria</taxon>
        <taxon>Pseudomonadati</taxon>
        <taxon>Bacteroidota</taxon>
        <taxon>Chitinophagia</taxon>
        <taxon>Chitinophagales</taxon>
        <taxon>Chitinophagaceae</taxon>
        <taxon>Chitinophaga</taxon>
    </lineage>
</organism>
<comment type="caution">
    <text evidence="5">The sequence shown here is derived from an EMBL/GenBank/DDBJ whole genome shotgun (WGS) entry which is preliminary data.</text>
</comment>
<dbReference type="SMART" id="SM00342">
    <property type="entry name" value="HTH_ARAC"/>
    <property type="match status" value="1"/>
</dbReference>
<proteinExistence type="predicted"/>
<protein>
    <submittedName>
        <fullName evidence="5">Helix-turn-helix transcriptional regulator</fullName>
    </submittedName>
</protein>
<keyword evidence="3" id="KW-0804">Transcription</keyword>
<gene>
    <name evidence="5" type="ORF">HHL17_16340</name>
</gene>
<evidence type="ECO:0000256" key="2">
    <source>
        <dbReference type="ARBA" id="ARBA00023125"/>
    </source>
</evidence>
<dbReference type="RefSeq" id="WP_169225748.1">
    <property type="nucleotide sequence ID" value="NZ_JABBGC010000001.1"/>
</dbReference>
<dbReference type="PANTHER" id="PTHR43280">
    <property type="entry name" value="ARAC-FAMILY TRANSCRIPTIONAL REGULATOR"/>
    <property type="match status" value="1"/>
</dbReference>
<dbReference type="GO" id="GO:0043565">
    <property type="term" value="F:sequence-specific DNA binding"/>
    <property type="evidence" value="ECO:0007669"/>
    <property type="project" value="InterPro"/>
</dbReference>
<accession>A0A848GSJ1</accession>
<dbReference type="InterPro" id="IPR018062">
    <property type="entry name" value="HTH_AraC-typ_CS"/>
</dbReference>